<evidence type="ECO:0000313" key="2">
    <source>
        <dbReference type="Proteomes" id="UP001497482"/>
    </source>
</evidence>
<proteinExistence type="predicted"/>
<dbReference type="Proteomes" id="UP001497482">
    <property type="component" value="Chromosome 20"/>
</dbReference>
<organism evidence="1 2">
    <name type="scientific">Knipowitschia caucasica</name>
    <name type="common">Caucasian dwarf goby</name>
    <name type="synonym">Pomatoschistus caucasicus</name>
    <dbReference type="NCBI Taxonomy" id="637954"/>
    <lineage>
        <taxon>Eukaryota</taxon>
        <taxon>Metazoa</taxon>
        <taxon>Chordata</taxon>
        <taxon>Craniata</taxon>
        <taxon>Vertebrata</taxon>
        <taxon>Euteleostomi</taxon>
        <taxon>Actinopterygii</taxon>
        <taxon>Neopterygii</taxon>
        <taxon>Teleostei</taxon>
        <taxon>Neoteleostei</taxon>
        <taxon>Acanthomorphata</taxon>
        <taxon>Gobiaria</taxon>
        <taxon>Gobiiformes</taxon>
        <taxon>Gobioidei</taxon>
        <taxon>Gobiidae</taxon>
        <taxon>Gobiinae</taxon>
        <taxon>Knipowitschia</taxon>
    </lineage>
</organism>
<dbReference type="AlphaFoldDB" id="A0AAV2L455"/>
<gene>
    <name evidence="1" type="ORF">KC01_LOCUS24146</name>
</gene>
<evidence type="ECO:0000313" key="1">
    <source>
        <dbReference type="EMBL" id="CAL1595331.1"/>
    </source>
</evidence>
<accession>A0AAV2L455</accession>
<reference evidence="1 2" key="1">
    <citation type="submission" date="2024-04" db="EMBL/GenBank/DDBJ databases">
        <authorList>
            <person name="Waldvogel A.-M."/>
            <person name="Schoenle A."/>
        </authorList>
    </citation>
    <scope>NUCLEOTIDE SEQUENCE [LARGE SCALE GENOMIC DNA]</scope>
</reference>
<dbReference type="EMBL" id="OZ035842">
    <property type="protein sequence ID" value="CAL1595331.1"/>
    <property type="molecule type" value="Genomic_DNA"/>
</dbReference>
<protein>
    <submittedName>
        <fullName evidence="1">Uncharacterized protein</fullName>
    </submittedName>
</protein>
<sequence>MKTEDNPLALPTHLLRATALPARPLTTSPLTALYPLIPPPAPVQAPPSCLQGKSVVLLAFVLTSSKCECFVLFCSAPCFDLTKLDRGGDRSSACCNAAARVWERGERLLIHAGSSPGEQCFLQPQLFSTARTTCGVWNKFGLSRLTATASSCSVPPQRLCPGEGPTLTRAEPGLWQRLEPRIFPCSASLVYTRVLMAWAQLLSCISAPKRMLLKLSFC</sequence>
<name>A0AAV2L455_KNICA</name>
<keyword evidence="2" id="KW-1185">Reference proteome</keyword>